<name>A0AA35ZJE1_LACSI</name>
<accession>A0AA35ZJE1</accession>
<gene>
    <name evidence="1" type="ORF">LSALG_LOCUS31781</name>
</gene>
<protein>
    <submittedName>
        <fullName evidence="1">Uncharacterized protein</fullName>
    </submittedName>
</protein>
<sequence length="661" mass="75184">MRRMVQPTVETRSQDLRLDDHAEQILKIKATMNEIRTIQDREREEEREFQKAMLTWMKQQDPEFFSDISTFPDSIVMLLEPVIDDAPKDMSSGISDFSCTSPVTHVPMNEGFVCFSGGNSTLNTSEEVESFPGTVKNIDYQEQIQNTNLHFEINGTSPNSLRRRLQLSVTGSMQHGWNSTSLLDLGDDGHDCHDIDLERDSKTPLSFLIPPSSPPPPPLPPGIDVKHRGTMMESKRSSWEKTTPFNNRLEWGYLGYPSNGLKNDNWAAIDSWGSQLLNRKIDWVLTSKQNISPLVNKATDQCFVNWNENNHVYPNQLPSPSPTPAMAYVFQQDRRVRSSSRTEWKERKKKDLSFHGGSQVGLFHKCHKCKEGCDHYAWDANQASVDQLSKKLNIRLGSCSIEAKSLVAKYGDTGLEWLTSFGKVIHNWDMSWMQFVYNDVTVHLQGLGTPQCSLASCHSVFSLRDKSSLDGPSLCDLLFFVWEVNCHHIQKLHSWFKSIIGAGLWFSFIFNQGIGMSSVENVCGQTPPPMGMQDVPGRVRVEEVIKEGHEWDDFWKRSNVHPGSSFLPPDLKTKAAYEVIPMFFLVTCTIENRLDQVHKWLIHWKGQPDGEATREVELNLNIMSQFPEASLEDKTCFEGVSNDTNTNMVIKRANEPKLLHA</sequence>
<proteinExistence type="predicted"/>
<dbReference type="EMBL" id="OX465083">
    <property type="protein sequence ID" value="CAI9292732.1"/>
    <property type="molecule type" value="Genomic_DNA"/>
</dbReference>
<evidence type="ECO:0000313" key="2">
    <source>
        <dbReference type="Proteomes" id="UP001177003"/>
    </source>
</evidence>
<keyword evidence="2" id="KW-1185">Reference proteome</keyword>
<dbReference type="Proteomes" id="UP001177003">
    <property type="component" value="Chromosome 7"/>
</dbReference>
<organism evidence="1 2">
    <name type="scientific">Lactuca saligna</name>
    <name type="common">Willowleaf lettuce</name>
    <dbReference type="NCBI Taxonomy" id="75948"/>
    <lineage>
        <taxon>Eukaryota</taxon>
        <taxon>Viridiplantae</taxon>
        <taxon>Streptophyta</taxon>
        <taxon>Embryophyta</taxon>
        <taxon>Tracheophyta</taxon>
        <taxon>Spermatophyta</taxon>
        <taxon>Magnoliopsida</taxon>
        <taxon>eudicotyledons</taxon>
        <taxon>Gunneridae</taxon>
        <taxon>Pentapetalae</taxon>
        <taxon>asterids</taxon>
        <taxon>campanulids</taxon>
        <taxon>Asterales</taxon>
        <taxon>Asteraceae</taxon>
        <taxon>Cichorioideae</taxon>
        <taxon>Cichorieae</taxon>
        <taxon>Lactucinae</taxon>
        <taxon>Lactuca</taxon>
    </lineage>
</organism>
<evidence type="ECO:0000313" key="1">
    <source>
        <dbReference type="EMBL" id="CAI9292732.1"/>
    </source>
</evidence>
<dbReference type="AlphaFoldDB" id="A0AA35ZJE1"/>
<reference evidence="1" key="1">
    <citation type="submission" date="2023-04" db="EMBL/GenBank/DDBJ databases">
        <authorList>
            <person name="Vijverberg K."/>
            <person name="Xiong W."/>
            <person name="Schranz E."/>
        </authorList>
    </citation>
    <scope>NUCLEOTIDE SEQUENCE</scope>
</reference>